<keyword evidence="2" id="KW-1185">Reference proteome</keyword>
<gene>
    <name evidence="1" type="ORF">SAMN04487936_101326</name>
</gene>
<dbReference type="AlphaFoldDB" id="A0A1I3PH23"/>
<proteinExistence type="predicted"/>
<protein>
    <submittedName>
        <fullName evidence="1">Uncharacterized protein</fullName>
    </submittedName>
</protein>
<dbReference type="EMBL" id="FOSB01000001">
    <property type="protein sequence ID" value="SFJ20818.1"/>
    <property type="molecule type" value="Genomic_DNA"/>
</dbReference>
<dbReference type="RefSeq" id="WP_075034794.1">
    <property type="nucleotide sequence ID" value="NZ_FOSB01000001.1"/>
</dbReference>
<sequence>MRQLFKWVLLVGSITATVYRYRYKALDMVTKVPYLRKLLVRLSMNIPWIRQRFLSQMFHGR</sequence>
<evidence type="ECO:0000313" key="1">
    <source>
        <dbReference type="EMBL" id="SFJ20818.1"/>
    </source>
</evidence>
<name>A0A1I3PH23_HALDA</name>
<organism evidence="1 2">
    <name type="scientific">Halobacillus dabanensis</name>
    <dbReference type="NCBI Taxonomy" id="240302"/>
    <lineage>
        <taxon>Bacteria</taxon>
        <taxon>Bacillati</taxon>
        <taxon>Bacillota</taxon>
        <taxon>Bacilli</taxon>
        <taxon>Bacillales</taxon>
        <taxon>Bacillaceae</taxon>
        <taxon>Halobacillus</taxon>
    </lineage>
</organism>
<accession>A0A1I3PH23</accession>
<dbReference type="Proteomes" id="UP000183557">
    <property type="component" value="Unassembled WGS sequence"/>
</dbReference>
<reference evidence="2" key="1">
    <citation type="submission" date="2016-10" db="EMBL/GenBank/DDBJ databases">
        <authorList>
            <person name="Varghese N."/>
            <person name="Submissions S."/>
        </authorList>
    </citation>
    <scope>NUCLEOTIDE SEQUENCE [LARGE SCALE GENOMIC DNA]</scope>
    <source>
        <strain evidence="2">CGMCC 1.3704</strain>
    </source>
</reference>
<evidence type="ECO:0000313" key="2">
    <source>
        <dbReference type="Proteomes" id="UP000183557"/>
    </source>
</evidence>
<dbReference type="OrthoDB" id="2696719at2"/>